<keyword evidence="1" id="KW-0732">Signal</keyword>
<dbReference type="EMBL" id="ML178850">
    <property type="protein sequence ID" value="TFK97140.1"/>
    <property type="molecule type" value="Genomic_DNA"/>
</dbReference>
<proteinExistence type="predicted"/>
<reference evidence="2 3" key="1">
    <citation type="journal article" date="2019" name="Nat. Ecol. Evol.">
        <title>Megaphylogeny resolves global patterns of mushroom evolution.</title>
        <authorList>
            <person name="Varga T."/>
            <person name="Krizsan K."/>
            <person name="Foldi C."/>
            <person name="Dima B."/>
            <person name="Sanchez-Garcia M."/>
            <person name="Sanchez-Ramirez S."/>
            <person name="Szollosi G.J."/>
            <person name="Szarkandi J.G."/>
            <person name="Papp V."/>
            <person name="Albert L."/>
            <person name="Andreopoulos W."/>
            <person name="Angelini C."/>
            <person name="Antonin V."/>
            <person name="Barry K.W."/>
            <person name="Bougher N.L."/>
            <person name="Buchanan P."/>
            <person name="Buyck B."/>
            <person name="Bense V."/>
            <person name="Catcheside P."/>
            <person name="Chovatia M."/>
            <person name="Cooper J."/>
            <person name="Damon W."/>
            <person name="Desjardin D."/>
            <person name="Finy P."/>
            <person name="Geml J."/>
            <person name="Haridas S."/>
            <person name="Hughes K."/>
            <person name="Justo A."/>
            <person name="Karasinski D."/>
            <person name="Kautmanova I."/>
            <person name="Kiss B."/>
            <person name="Kocsube S."/>
            <person name="Kotiranta H."/>
            <person name="LaButti K.M."/>
            <person name="Lechner B.E."/>
            <person name="Liimatainen K."/>
            <person name="Lipzen A."/>
            <person name="Lukacs Z."/>
            <person name="Mihaltcheva S."/>
            <person name="Morgado L.N."/>
            <person name="Niskanen T."/>
            <person name="Noordeloos M.E."/>
            <person name="Ohm R.A."/>
            <person name="Ortiz-Santana B."/>
            <person name="Ovrebo C."/>
            <person name="Racz N."/>
            <person name="Riley R."/>
            <person name="Savchenko A."/>
            <person name="Shiryaev A."/>
            <person name="Soop K."/>
            <person name="Spirin V."/>
            <person name="Szebenyi C."/>
            <person name="Tomsovsky M."/>
            <person name="Tulloss R.E."/>
            <person name="Uehling J."/>
            <person name="Grigoriev I.V."/>
            <person name="Vagvolgyi C."/>
            <person name="Papp T."/>
            <person name="Martin F.M."/>
            <person name="Miettinen O."/>
            <person name="Hibbett D.S."/>
            <person name="Nagy L.G."/>
        </authorList>
    </citation>
    <scope>NUCLEOTIDE SEQUENCE [LARGE SCALE GENOMIC DNA]</scope>
    <source>
        <strain evidence="2 3">CBS 309.79</strain>
    </source>
</reference>
<dbReference type="OrthoDB" id="3012298at2759"/>
<dbReference type="Proteomes" id="UP000305067">
    <property type="component" value="Unassembled WGS sequence"/>
</dbReference>
<feature type="signal peptide" evidence="1">
    <location>
        <begin position="1"/>
        <end position="17"/>
    </location>
</feature>
<name>A0A5C3Q9S9_9AGAR</name>
<accession>A0A5C3Q9S9</accession>
<protein>
    <submittedName>
        <fullName evidence="2">Uncharacterized protein</fullName>
    </submittedName>
</protein>
<gene>
    <name evidence="2" type="ORF">BDV98DRAFT_574962</name>
</gene>
<keyword evidence="3" id="KW-1185">Reference proteome</keyword>
<organism evidence="2 3">
    <name type="scientific">Pterulicium gracile</name>
    <dbReference type="NCBI Taxonomy" id="1884261"/>
    <lineage>
        <taxon>Eukaryota</taxon>
        <taxon>Fungi</taxon>
        <taxon>Dikarya</taxon>
        <taxon>Basidiomycota</taxon>
        <taxon>Agaricomycotina</taxon>
        <taxon>Agaricomycetes</taxon>
        <taxon>Agaricomycetidae</taxon>
        <taxon>Agaricales</taxon>
        <taxon>Pleurotineae</taxon>
        <taxon>Pterulaceae</taxon>
        <taxon>Pterulicium</taxon>
    </lineage>
</organism>
<dbReference type="AlphaFoldDB" id="A0A5C3Q9S9"/>
<evidence type="ECO:0000313" key="2">
    <source>
        <dbReference type="EMBL" id="TFK97140.1"/>
    </source>
</evidence>
<sequence length="153" mass="17112">MKFFAIALSLLATLSLASPLDKRECASIPSTPDRNVLKQVYQVAKSRGVSEKVMLATFATCWVESHCHSLPCGDKDSYGVFQQRPSQGWGSKNQLMNVEYATNKFLDLCIPTAAKNPHLSAGTIAQMVQRSEYPHRYNQQVSKAHELLARVRR</sequence>
<feature type="chain" id="PRO_5022758930" evidence="1">
    <location>
        <begin position="18"/>
        <end position="153"/>
    </location>
</feature>
<evidence type="ECO:0000256" key="1">
    <source>
        <dbReference type="SAM" id="SignalP"/>
    </source>
</evidence>
<evidence type="ECO:0000313" key="3">
    <source>
        <dbReference type="Proteomes" id="UP000305067"/>
    </source>
</evidence>